<dbReference type="EMBL" id="FUKO01000003">
    <property type="protein sequence ID" value="SJN16654.1"/>
    <property type="molecule type" value="Genomic_DNA"/>
</dbReference>
<sequence>MHAVRFFDGAVALEGTLIVRNGVVHLLDDPAPAGAPRLEGLVTGLFTDHHVHLQLIDYKLLPGSRLGAVVDLGADLDWISEVADQLSAHESCPVNVRYAGPFLTAPGGYPSDRTWAPAGSVREIRDAAAADAVVAELADADVSLIKIVAHSEAGPTLVDATFEAIVHRAAAHRIPVIAHAEGPGQAQRAARLGAGRLAHAPFSERLAPEEIAAQAVSTSWISTMAIHEGEAYAIVVDNVRRFVAAGGEVVYGTDMGNGTMPVDLHEAEVDALREAGIEGDDLLTALAPADPLIPGAPLLFLPDDDPNRSRRLTPADLDALTTDPTDPEH</sequence>
<accession>A0A1R4IAL9</accession>
<keyword evidence="3" id="KW-1185">Reference proteome</keyword>
<organism evidence="2 3">
    <name type="scientific">Microbacterium esteraromaticum</name>
    <dbReference type="NCBI Taxonomy" id="57043"/>
    <lineage>
        <taxon>Bacteria</taxon>
        <taxon>Bacillati</taxon>
        <taxon>Actinomycetota</taxon>
        <taxon>Actinomycetes</taxon>
        <taxon>Micrococcales</taxon>
        <taxon>Microbacteriaceae</taxon>
        <taxon>Microbacterium</taxon>
    </lineage>
</organism>
<name>A0A1R4IAL9_9MICO</name>
<proteinExistence type="predicted"/>
<dbReference type="Gene3D" id="3.20.20.140">
    <property type="entry name" value="Metal-dependent hydrolases"/>
    <property type="match status" value="1"/>
</dbReference>
<evidence type="ECO:0008006" key="4">
    <source>
        <dbReference type="Google" id="ProtNLM"/>
    </source>
</evidence>
<dbReference type="Proteomes" id="UP000196320">
    <property type="component" value="Unassembled WGS sequence"/>
</dbReference>
<feature type="region of interest" description="Disordered" evidence="1">
    <location>
        <begin position="300"/>
        <end position="329"/>
    </location>
</feature>
<dbReference type="OrthoDB" id="3514520at2"/>
<dbReference type="InterPro" id="IPR032466">
    <property type="entry name" value="Metal_Hydrolase"/>
</dbReference>
<gene>
    <name evidence="2" type="ORF">FM104_01010</name>
</gene>
<dbReference type="RefSeq" id="WP_087129600.1">
    <property type="nucleotide sequence ID" value="NZ_FUKO01000003.1"/>
</dbReference>
<dbReference type="AlphaFoldDB" id="A0A1R4IAL9"/>
<reference evidence="2 3" key="1">
    <citation type="submission" date="2017-02" db="EMBL/GenBank/DDBJ databases">
        <authorList>
            <person name="Peterson S.W."/>
        </authorList>
    </citation>
    <scope>NUCLEOTIDE SEQUENCE [LARGE SCALE GENOMIC DNA]</scope>
    <source>
        <strain evidence="2 3">B Mb 05.01</strain>
    </source>
</reference>
<dbReference type="SUPFAM" id="SSF51556">
    <property type="entry name" value="Metallo-dependent hydrolases"/>
    <property type="match status" value="1"/>
</dbReference>
<evidence type="ECO:0000313" key="2">
    <source>
        <dbReference type="EMBL" id="SJN16654.1"/>
    </source>
</evidence>
<protein>
    <recommendedName>
        <fullName evidence="4">Hydrolase</fullName>
    </recommendedName>
</protein>
<evidence type="ECO:0000313" key="3">
    <source>
        <dbReference type="Proteomes" id="UP000196320"/>
    </source>
</evidence>
<feature type="compositionally biased region" description="Low complexity" evidence="1">
    <location>
        <begin position="312"/>
        <end position="329"/>
    </location>
</feature>
<evidence type="ECO:0000256" key="1">
    <source>
        <dbReference type="SAM" id="MobiDB-lite"/>
    </source>
</evidence>